<keyword evidence="2" id="KW-1185">Reference proteome</keyword>
<protein>
    <submittedName>
        <fullName evidence="1">Uncharacterized protein</fullName>
    </submittedName>
</protein>
<name>D1PUT6_9BACT</name>
<evidence type="ECO:0000313" key="1">
    <source>
        <dbReference type="EMBL" id="EFA44925.1"/>
    </source>
</evidence>
<evidence type="ECO:0000313" key="2">
    <source>
        <dbReference type="Proteomes" id="UP000003160"/>
    </source>
</evidence>
<organism evidence="1 2">
    <name type="scientific">Hallella bergensis DSM 17361</name>
    <dbReference type="NCBI Taxonomy" id="585502"/>
    <lineage>
        <taxon>Bacteria</taxon>
        <taxon>Pseudomonadati</taxon>
        <taxon>Bacteroidota</taxon>
        <taxon>Bacteroidia</taxon>
        <taxon>Bacteroidales</taxon>
        <taxon>Prevotellaceae</taxon>
        <taxon>Hallella</taxon>
    </lineage>
</organism>
<dbReference type="EMBL" id="ACKS01000031">
    <property type="protein sequence ID" value="EFA44925.1"/>
    <property type="molecule type" value="Genomic_DNA"/>
</dbReference>
<dbReference type="Proteomes" id="UP000003160">
    <property type="component" value="Unassembled WGS sequence"/>
</dbReference>
<reference evidence="1 2" key="1">
    <citation type="submission" date="2009-10" db="EMBL/GenBank/DDBJ databases">
        <authorList>
            <person name="Qin X."/>
            <person name="Bachman B."/>
            <person name="Battles P."/>
            <person name="Bell A."/>
            <person name="Bess C."/>
            <person name="Bickham C."/>
            <person name="Chaboub L."/>
            <person name="Chen D."/>
            <person name="Coyle M."/>
            <person name="Deiros D.R."/>
            <person name="Dinh H."/>
            <person name="Forbes L."/>
            <person name="Fowler G."/>
            <person name="Francisco L."/>
            <person name="Fu Q."/>
            <person name="Gubbala S."/>
            <person name="Hale W."/>
            <person name="Han Y."/>
            <person name="Hemphill L."/>
            <person name="Highlander S.K."/>
            <person name="Hirani K."/>
            <person name="Hogues M."/>
            <person name="Jackson L."/>
            <person name="Jakkamsetti A."/>
            <person name="Javaid M."/>
            <person name="Jiang H."/>
            <person name="Korchina V."/>
            <person name="Kovar C."/>
            <person name="Lara F."/>
            <person name="Lee S."/>
            <person name="Mata R."/>
            <person name="Mathew T."/>
            <person name="Moen C."/>
            <person name="Morales K."/>
            <person name="Munidasa M."/>
            <person name="Nazareth L."/>
            <person name="Ngo R."/>
            <person name="Nguyen L."/>
            <person name="Okwuonu G."/>
            <person name="Ongeri F."/>
            <person name="Patil S."/>
            <person name="Petrosino J."/>
            <person name="Pham C."/>
            <person name="Pham P."/>
            <person name="Pu L.-L."/>
            <person name="Puazo M."/>
            <person name="Raj R."/>
            <person name="Reid J."/>
            <person name="Rouhana J."/>
            <person name="Saada N."/>
            <person name="Shang Y."/>
            <person name="Simmons D."/>
            <person name="Thornton R."/>
            <person name="Warren J."/>
            <person name="Weissenberger G."/>
            <person name="Zhang J."/>
            <person name="Zhang L."/>
            <person name="Zhou C."/>
            <person name="Zhu D."/>
            <person name="Muzny D."/>
            <person name="Worley K."/>
            <person name="Gibbs R."/>
        </authorList>
    </citation>
    <scope>NUCLEOTIDE SEQUENCE [LARGE SCALE GENOMIC DNA]</scope>
    <source>
        <strain evidence="1 2">DSM 17361</strain>
    </source>
</reference>
<comment type="caution">
    <text evidence="1">The sequence shown here is derived from an EMBL/GenBank/DDBJ whole genome shotgun (WGS) entry which is preliminary data.</text>
</comment>
<gene>
    <name evidence="1" type="ORF">HMPREF0645_0721</name>
</gene>
<sequence>MSCVAAHRKSLLEQFPKSFALEIGCFKVLKKELKPCFLIIVGHQK</sequence>
<dbReference type="AlphaFoldDB" id="D1PUT6"/>
<dbReference type="HOGENOM" id="CLU_3203411_0_0_10"/>
<accession>D1PUT6</accession>
<proteinExistence type="predicted"/>